<dbReference type="SUPFAM" id="SSF50044">
    <property type="entry name" value="SH3-domain"/>
    <property type="match status" value="2"/>
</dbReference>
<dbReference type="GeneTree" id="ENSGT00940000157307"/>
<gene>
    <name evidence="7" type="primary">GRAP2</name>
</gene>
<dbReference type="SMART" id="SM00252">
    <property type="entry name" value="SH2"/>
    <property type="match status" value="1"/>
</dbReference>
<evidence type="ECO:0000256" key="3">
    <source>
        <dbReference type="PROSITE-ProRule" id="PRU00191"/>
    </source>
</evidence>
<feature type="domain" description="SH2" evidence="5">
    <location>
        <begin position="32"/>
        <end position="131"/>
    </location>
</feature>
<evidence type="ECO:0000256" key="4">
    <source>
        <dbReference type="PROSITE-ProRule" id="PRU00192"/>
    </source>
</evidence>
<evidence type="ECO:0000313" key="8">
    <source>
        <dbReference type="Proteomes" id="UP000472273"/>
    </source>
</evidence>
<dbReference type="Ensembl" id="ENSPTXT00000001776.1">
    <property type="protein sequence ID" value="ENSPTXP00000001729.1"/>
    <property type="gene ID" value="ENSPTXG00000001380.1"/>
</dbReference>
<feature type="domain" description="SH3" evidence="6">
    <location>
        <begin position="136"/>
        <end position="194"/>
    </location>
</feature>
<dbReference type="InterPro" id="IPR043539">
    <property type="entry name" value="Grb2-like"/>
</dbReference>
<dbReference type="PRINTS" id="PR00452">
    <property type="entry name" value="SH3DOMAIN"/>
</dbReference>
<dbReference type="PRINTS" id="PR00401">
    <property type="entry name" value="SH2DOMAIN"/>
</dbReference>
<dbReference type="Gene3D" id="2.30.30.40">
    <property type="entry name" value="SH3 Domains"/>
    <property type="match status" value="2"/>
</dbReference>
<reference evidence="7" key="2">
    <citation type="submission" date="2025-09" db="UniProtKB">
        <authorList>
            <consortium name="Ensembl"/>
        </authorList>
    </citation>
    <scope>IDENTIFICATION</scope>
</reference>
<dbReference type="SMART" id="SM00326">
    <property type="entry name" value="SH3"/>
    <property type="match status" value="1"/>
</dbReference>
<dbReference type="CDD" id="cd11805">
    <property type="entry name" value="SH3_GRB2_like_C"/>
    <property type="match status" value="1"/>
</dbReference>
<evidence type="ECO:0000259" key="5">
    <source>
        <dbReference type="PROSITE" id="PS50001"/>
    </source>
</evidence>
<dbReference type="SUPFAM" id="SSF55550">
    <property type="entry name" value="SH2 domain"/>
    <property type="match status" value="1"/>
</dbReference>
<dbReference type="Gene3D" id="3.30.505.10">
    <property type="entry name" value="SH2 domain"/>
    <property type="match status" value="1"/>
</dbReference>
<evidence type="ECO:0000313" key="7">
    <source>
        <dbReference type="Ensembl" id="ENSPTXP00000001729.1"/>
    </source>
</evidence>
<dbReference type="AlphaFoldDB" id="A0A670XQ02"/>
<sequence length="194" mass="22289">MEAIAKFDFNASGENELSFQAQDVLKVCINQHFFKDISRAAPFFITQISKATMLRDKGFGAFIVRASQNSPGDFSISVKHEEDVQHFKVMKDTNSNYFLWSEKFQSLNKLVEYYKNVSISKNKQIFLREENKKGSQRSKWVRALYDFEAAESDELGFCSGDVIEVLDNSDEHWWKGCLHGTLGLFPANYVQSIN</sequence>
<evidence type="ECO:0000259" key="6">
    <source>
        <dbReference type="PROSITE" id="PS50002"/>
    </source>
</evidence>
<dbReference type="Pfam" id="PF00018">
    <property type="entry name" value="SH3_1"/>
    <property type="match status" value="1"/>
</dbReference>
<keyword evidence="8" id="KW-1185">Reference proteome</keyword>
<dbReference type="Proteomes" id="UP000472273">
    <property type="component" value="Unplaced"/>
</dbReference>
<reference evidence="7" key="1">
    <citation type="submission" date="2025-08" db="UniProtKB">
        <authorList>
            <consortium name="Ensembl"/>
        </authorList>
    </citation>
    <scope>IDENTIFICATION</scope>
</reference>
<keyword evidence="2 3" id="KW-0727">SH2 domain</keyword>
<dbReference type="InterPro" id="IPR000980">
    <property type="entry name" value="SH2"/>
</dbReference>
<dbReference type="InterPro" id="IPR001452">
    <property type="entry name" value="SH3_domain"/>
</dbReference>
<dbReference type="PANTHER" id="PTHR46037">
    <property type="entry name" value="PROTEIN ENHANCER OF SEVENLESS 2B"/>
    <property type="match status" value="1"/>
</dbReference>
<accession>A0A670XQ02</accession>
<dbReference type="PROSITE" id="PS50001">
    <property type="entry name" value="SH2"/>
    <property type="match status" value="1"/>
</dbReference>
<keyword evidence="1 4" id="KW-0728">SH3 domain</keyword>
<dbReference type="FunFam" id="2.30.30.40:FF:000072">
    <property type="entry name" value="Unconventional Myosin IB"/>
    <property type="match status" value="1"/>
</dbReference>
<proteinExistence type="predicted"/>
<name>A0A670XQ02_PSETE</name>
<dbReference type="PROSITE" id="PS50002">
    <property type="entry name" value="SH3"/>
    <property type="match status" value="1"/>
</dbReference>
<organism evidence="7 8">
    <name type="scientific">Pseudonaja textilis</name>
    <name type="common">Eastern brown snake</name>
    <dbReference type="NCBI Taxonomy" id="8673"/>
    <lineage>
        <taxon>Eukaryota</taxon>
        <taxon>Metazoa</taxon>
        <taxon>Chordata</taxon>
        <taxon>Craniata</taxon>
        <taxon>Vertebrata</taxon>
        <taxon>Euteleostomi</taxon>
        <taxon>Lepidosauria</taxon>
        <taxon>Squamata</taxon>
        <taxon>Bifurcata</taxon>
        <taxon>Unidentata</taxon>
        <taxon>Episquamata</taxon>
        <taxon>Toxicofera</taxon>
        <taxon>Serpentes</taxon>
        <taxon>Colubroidea</taxon>
        <taxon>Elapidae</taxon>
        <taxon>Hydrophiinae</taxon>
        <taxon>Pseudonaja</taxon>
    </lineage>
</organism>
<protein>
    <submittedName>
        <fullName evidence="7">GRB2 related adaptor protein 2</fullName>
    </submittedName>
</protein>
<dbReference type="Pfam" id="PF00017">
    <property type="entry name" value="SH2"/>
    <property type="match status" value="1"/>
</dbReference>
<evidence type="ECO:0000256" key="2">
    <source>
        <dbReference type="ARBA" id="ARBA00022999"/>
    </source>
</evidence>
<dbReference type="InterPro" id="IPR036860">
    <property type="entry name" value="SH2_dom_sf"/>
</dbReference>
<evidence type="ECO:0000256" key="1">
    <source>
        <dbReference type="ARBA" id="ARBA00022443"/>
    </source>
</evidence>
<dbReference type="InterPro" id="IPR036028">
    <property type="entry name" value="SH3-like_dom_sf"/>
</dbReference>
<dbReference type="CDD" id="cd09941">
    <property type="entry name" value="SH2_Grb2_like"/>
    <property type="match status" value="1"/>
</dbReference>
<dbReference type="PRINTS" id="PR00499">
    <property type="entry name" value="P67PHOX"/>
</dbReference>